<sequence>MIDERNYNYSGTEETVTDEDGTTLILATPLEMETVKDLKSYASRDEFTSALRDMFGDEFWKDPSFGDRAAQANSVISEMEGMYDELFVRHSRLQINIVYSLMKLIPESEKLRNFLLDKECIPMKYKNDGRSGIAPLPHLLKKAKLEADEFLGKWRSQREKQVDILTKLTNLDEKAVLNSLKESHEIHKRVDMHVTFESMVASGRGRAMSLNDVAEHRQRSRSRRRTQLNDLCERVAAVRIRDPCDHVIPAQPMNLEEDPLSKRSRVEDFEAFVARYEERSLAASTKGYKESLINMREVERKMQEKYALMERPEASFSAYLEALFKEKFGKENSDEQDTDSEAEWTLDPSELEAGDSNNIVVDDIDEPPQLWWREEEQLELEPFQGAGDQPHEVDTPESRAPEQVYIKLEQPDEEHESSIVDDSSVRRARRRTASRVREAFPIHNEANMFISQHYFLDERQVVFQQNQLLGIRLRDPRSVSLSRFDMWPEYLGTDDDGAYGYDCFTSERTANDGEAKLTTKPPRGSALDFTSNSKHKGPRTLLIPSCNKPIHPNDCIIRSEDLILLRHEMLARCHEQFDEAFSNKCSQYSSTRIFGDDVIARLNEKVFDHEYICSTKVLKLCGPVDPSVVLEGFADRVERLLDSDTDCDFLTTKTVVSIFSYEYFLRTKMEFLFEEHIDTCVESLKRMFGRKYYEQLRFNDPETSVRNNFGTHGILPTTQMGLCDYQIQPVNVIFVTVPALGLYHMQFRQINDYLREMVDQHTPNADNGFVEFELMDWQAEIEASEAQEGGSTNTVAKRYALLLDLLAQRGIPSLEQKLEQVAP</sequence>
<organism evidence="2 3">
    <name type="scientific">Steinernema hermaphroditum</name>
    <dbReference type="NCBI Taxonomy" id="289476"/>
    <lineage>
        <taxon>Eukaryota</taxon>
        <taxon>Metazoa</taxon>
        <taxon>Ecdysozoa</taxon>
        <taxon>Nematoda</taxon>
        <taxon>Chromadorea</taxon>
        <taxon>Rhabditida</taxon>
        <taxon>Tylenchina</taxon>
        <taxon>Panagrolaimomorpha</taxon>
        <taxon>Strongyloidoidea</taxon>
        <taxon>Steinernematidae</taxon>
        <taxon>Steinernema</taxon>
    </lineage>
</organism>
<dbReference type="AlphaFoldDB" id="A0AA39HF43"/>
<feature type="region of interest" description="Disordered" evidence="1">
    <location>
        <begin position="513"/>
        <end position="533"/>
    </location>
</feature>
<accession>A0AA39HF43</accession>
<proteinExistence type="predicted"/>
<keyword evidence="3" id="KW-1185">Reference proteome</keyword>
<evidence type="ECO:0000313" key="3">
    <source>
        <dbReference type="Proteomes" id="UP001175271"/>
    </source>
</evidence>
<feature type="compositionally biased region" description="Acidic residues" evidence="1">
    <location>
        <begin position="334"/>
        <end position="353"/>
    </location>
</feature>
<reference evidence="2" key="1">
    <citation type="submission" date="2023-06" db="EMBL/GenBank/DDBJ databases">
        <title>Genomic analysis of the entomopathogenic nematode Steinernema hermaphroditum.</title>
        <authorList>
            <person name="Schwarz E.M."/>
            <person name="Heppert J.K."/>
            <person name="Baniya A."/>
            <person name="Schwartz H.T."/>
            <person name="Tan C.-H."/>
            <person name="Antoshechkin I."/>
            <person name="Sternberg P.W."/>
            <person name="Goodrich-Blair H."/>
            <person name="Dillman A.R."/>
        </authorList>
    </citation>
    <scope>NUCLEOTIDE SEQUENCE</scope>
    <source>
        <strain evidence="2">PS9179</strain>
        <tissue evidence="2">Whole animal</tissue>
    </source>
</reference>
<feature type="region of interest" description="Disordered" evidence="1">
    <location>
        <begin position="330"/>
        <end position="353"/>
    </location>
</feature>
<evidence type="ECO:0000256" key="1">
    <source>
        <dbReference type="SAM" id="MobiDB-lite"/>
    </source>
</evidence>
<dbReference type="EMBL" id="JAUCMV010000004">
    <property type="protein sequence ID" value="KAK0403422.1"/>
    <property type="molecule type" value="Genomic_DNA"/>
</dbReference>
<protein>
    <submittedName>
        <fullName evidence="2">Uncharacterized protein</fullName>
    </submittedName>
</protein>
<name>A0AA39HF43_9BILA</name>
<dbReference type="Proteomes" id="UP001175271">
    <property type="component" value="Unassembled WGS sequence"/>
</dbReference>
<evidence type="ECO:0000313" key="2">
    <source>
        <dbReference type="EMBL" id="KAK0403422.1"/>
    </source>
</evidence>
<comment type="caution">
    <text evidence="2">The sequence shown here is derived from an EMBL/GenBank/DDBJ whole genome shotgun (WGS) entry which is preliminary data.</text>
</comment>
<gene>
    <name evidence="2" type="ORF">QR680_016904</name>
</gene>